<protein>
    <submittedName>
        <fullName evidence="2">Uncharacterized protein</fullName>
    </submittedName>
</protein>
<dbReference type="EMBL" id="CP081869">
    <property type="protein sequence ID" value="QZO02552.1"/>
    <property type="molecule type" value="Genomic_DNA"/>
</dbReference>
<dbReference type="AlphaFoldDB" id="A0A9E6UN82"/>
<dbReference type="AntiFam" id="ANF00248">
    <property type="entry name" value="Shadow ORF (opposite ppsD)"/>
</dbReference>
<sequence length="152" mass="16115">MKARLSGSTPALDIDALEQAELGLGRGQRHADGAAVGVHAGTRDHQAHRTARGARDVGALKHHRDAALGAHIAVAGGVEGVAAAARRQHRGLRERDEREGAGEDRNAHHHGALDAPRAERRDGLVEGDERRRTGGVDGEARTVQIVNVRNTI</sequence>
<dbReference type="KEGG" id="cmet:K6K41_14490"/>
<proteinExistence type="predicted"/>
<name>A0A9E6UN82_9HYPH</name>
<gene>
    <name evidence="2" type="ORF">K6K41_14490</name>
</gene>
<reference evidence="2" key="1">
    <citation type="submission" date="2021-08" db="EMBL/GenBank/DDBJ databases">
        <authorList>
            <person name="Zhang H."/>
            <person name="Xu M."/>
            <person name="Yu Z."/>
            <person name="Yang L."/>
            <person name="Cai Y."/>
        </authorList>
    </citation>
    <scope>NUCLEOTIDE SEQUENCE</scope>
    <source>
        <strain evidence="2">CHL1</strain>
    </source>
</reference>
<feature type="compositionally biased region" description="Basic and acidic residues" evidence="1">
    <location>
        <begin position="91"/>
        <end position="106"/>
    </location>
</feature>
<feature type="region of interest" description="Disordered" evidence="1">
    <location>
        <begin position="84"/>
        <end position="138"/>
    </location>
</feature>
<keyword evidence="3" id="KW-1185">Reference proteome</keyword>
<feature type="compositionally biased region" description="Basic and acidic residues" evidence="1">
    <location>
        <begin position="116"/>
        <end position="138"/>
    </location>
</feature>
<evidence type="ECO:0000313" key="3">
    <source>
        <dbReference type="Proteomes" id="UP000825701"/>
    </source>
</evidence>
<organism evidence="2 3">
    <name type="scientific">Chenggangzhangella methanolivorans</name>
    <dbReference type="NCBI Taxonomy" id="1437009"/>
    <lineage>
        <taxon>Bacteria</taxon>
        <taxon>Pseudomonadati</taxon>
        <taxon>Pseudomonadota</taxon>
        <taxon>Alphaproteobacteria</taxon>
        <taxon>Hyphomicrobiales</taxon>
        <taxon>Methylopilaceae</taxon>
        <taxon>Chenggangzhangella</taxon>
    </lineage>
</organism>
<evidence type="ECO:0000256" key="1">
    <source>
        <dbReference type="SAM" id="MobiDB-lite"/>
    </source>
</evidence>
<dbReference type="Proteomes" id="UP000825701">
    <property type="component" value="Chromosome"/>
</dbReference>
<evidence type="ECO:0000313" key="2">
    <source>
        <dbReference type="EMBL" id="QZO02552.1"/>
    </source>
</evidence>
<accession>A0A9E6UN82</accession>